<feature type="domain" description="C2H2-type" evidence="7">
    <location>
        <begin position="516"/>
        <end position="543"/>
    </location>
</feature>
<keyword evidence="9" id="KW-1185">Reference proteome</keyword>
<feature type="domain" description="C2H2-type" evidence="7">
    <location>
        <begin position="404"/>
        <end position="431"/>
    </location>
</feature>
<dbReference type="GO" id="GO:0000978">
    <property type="term" value="F:RNA polymerase II cis-regulatory region sequence-specific DNA binding"/>
    <property type="evidence" value="ECO:0007669"/>
    <property type="project" value="TreeGrafter"/>
</dbReference>
<dbReference type="FunFam" id="3.30.160.60:FF:000072">
    <property type="entry name" value="zinc finger protein 143 isoform X1"/>
    <property type="match status" value="1"/>
</dbReference>
<dbReference type="Pfam" id="PF10545">
    <property type="entry name" value="MADF_DNA_bdg"/>
    <property type="match status" value="1"/>
</dbReference>
<evidence type="ECO:0000313" key="9">
    <source>
        <dbReference type="Proteomes" id="UP001652661"/>
    </source>
</evidence>
<feature type="domain" description="MADF" evidence="8">
    <location>
        <begin position="157"/>
        <end position="249"/>
    </location>
</feature>
<feature type="domain" description="C2H2-type" evidence="7">
    <location>
        <begin position="432"/>
        <end position="459"/>
    </location>
</feature>
<dbReference type="PROSITE" id="PS51029">
    <property type="entry name" value="MADF"/>
    <property type="match status" value="2"/>
</dbReference>
<feature type="domain" description="C2H2-type" evidence="7">
    <location>
        <begin position="460"/>
        <end position="487"/>
    </location>
</feature>
<dbReference type="SUPFAM" id="SSF57667">
    <property type="entry name" value="beta-beta-alpha zinc fingers"/>
    <property type="match status" value="4"/>
</dbReference>
<dbReference type="PANTHER" id="PTHR23226:SF399">
    <property type="entry name" value="ZINC FINGER PROTEIN 182-LIKE PROTEIN"/>
    <property type="match status" value="1"/>
</dbReference>
<dbReference type="InterPro" id="IPR036236">
    <property type="entry name" value="Znf_C2H2_sf"/>
</dbReference>
<evidence type="ECO:0000256" key="1">
    <source>
        <dbReference type="ARBA" id="ARBA00022723"/>
    </source>
</evidence>
<dbReference type="Gene3D" id="3.30.160.60">
    <property type="entry name" value="Classic Zinc Finger"/>
    <property type="match status" value="5"/>
</dbReference>
<keyword evidence="2" id="KW-0677">Repeat</keyword>
<dbReference type="GO" id="GO:0005634">
    <property type="term" value="C:nucleus"/>
    <property type="evidence" value="ECO:0007669"/>
    <property type="project" value="UniProtKB-SubCell"/>
</dbReference>
<dbReference type="GO" id="GO:0008270">
    <property type="term" value="F:zinc ion binding"/>
    <property type="evidence" value="ECO:0007669"/>
    <property type="project" value="UniProtKB-KW"/>
</dbReference>
<reference evidence="10" key="1">
    <citation type="submission" date="2025-08" db="UniProtKB">
        <authorList>
            <consortium name="RefSeq"/>
        </authorList>
    </citation>
    <scope>IDENTIFICATION</scope>
    <source>
        <strain evidence="10">14028-0561.14</strain>
        <tissue evidence="10">Whole fly</tissue>
    </source>
</reference>
<evidence type="ECO:0000256" key="4">
    <source>
        <dbReference type="ARBA" id="ARBA00022833"/>
    </source>
</evidence>
<keyword evidence="4" id="KW-0862">Zinc</keyword>
<dbReference type="AlphaFoldDB" id="A0A6P4JJH9"/>
<dbReference type="Pfam" id="PF13912">
    <property type="entry name" value="zf-C2H2_6"/>
    <property type="match status" value="2"/>
</dbReference>
<dbReference type="FunFam" id="3.30.160.60:FF:000446">
    <property type="entry name" value="Zinc finger protein"/>
    <property type="match status" value="1"/>
</dbReference>
<keyword evidence="1" id="KW-0479">Metal-binding</keyword>
<accession>A0A6P4JJH9</accession>
<evidence type="ECO:0000313" key="10">
    <source>
        <dbReference type="RefSeq" id="XP_017034788.1"/>
    </source>
</evidence>
<evidence type="ECO:0000256" key="2">
    <source>
        <dbReference type="ARBA" id="ARBA00022737"/>
    </source>
</evidence>
<dbReference type="PANTHER" id="PTHR23226">
    <property type="entry name" value="ZINC FINGER AND SCAN DOMAIN-CONTAINING"/>
    <property type="match status" value="1"/>
</dbReference>
<evidence type="ECO:0000256" key="5">
    <source>
        <dbReference type="PROSITE-ProRule" id="PRU00042"/>
    </source>
</evidence>
<dbReference type="SMART" id="SM00355">
    <property type="entry name" value="ZnF_C2H2"/>
    <property type="match status" value="8"/>
</dbReference>
<feature type="compositionally biased region" description="Polar residues" evidence="6">
    <location>
        <begin position="120"/>
        <end position="136"/>
    </location>
</feature>
<gene>
    <name evidence="10" type="primary">RhoGAP16F</name>
</gene>
<dbReference type="PROSITE" id="PS00028">
    <property type="entry name" value="ZINC_FINGER_C2H2_1"/>
    <property type="match status" value="7"/>
</dbReference>
<evidence type="ECO:0000259" key="7">
    <source>
        <dbReference type="PROSITE" id="PS50157"/>
    </source>
</evidence>
<evidence type="ECO:0000256" key="3">
    <source>
        <dbReference type="ARBA" id="ARBA00022771"/>
    </source>
</evidence>
<protein>
    <submittedName>
        <fullName evidence="10">Uncharacterized protein RhoGAP16F isoform X2</fullName>
    </submittedName>
</protein>
<dbReference type="RefSeq" id="XP_017034788.1">
    <property type="nucleotide sequence ID" value="XM_017179299.3"/>
</dbReference>
<dbReference type="OMA" id="KECDVCH"/>
<dbReference type="SMART" id="SM00595">
    <property type="entry name" value="MADF"/>
    <property type="match status" value="2"/>
</dbReference>
<feature type="region of interest" description="Disordered" evidence="6">
    <location>
        <begin position="75"/>
        <end position="136"/>
    </location>
</feature>
<feature type="domain" description="MADF" evidence="8">
    <location>
        <begin position="279"/>
        <end position="374"/>
    </location>
</feature>
<dbReference type="InterPro" id="IPR013087">
    <property type="entry name" value="Znf_C2H2_type"/>
</dbReference>
<organism evidence="9 10">
    <name type="scientific">Drosophila kikkawai</name>
    <name type="common">Fruit fly</name>
    <dbReference type="NCBI Taxonomy" id="30033"/>
    <lineage>
        <taxon>Eukaryota</taxon>
        <taxon>Metazoa</taxon>
        <taxon>Ecdysozoa</taxon>
        <taxon>Arthropoda</taxon>
        <taxon>Hexapoda</taxon>
        <taxon>Insecta</taxon>
        <taxon>Pterygota</taxon>
        <taxon>Neoptera</taxon>
        <taxon>Endopterygota</taxon>
        <taxon>Diptera</taxon>
        <taxon>Brachycera</taxon>
        <taxon>Muscomorpha</taxon>
        <taxon>Ephydroidea</taxon>
        <taxon>Drosophilidae</taxon>
        <taxon>Drosophila</taxon>
        <taxon>Sophophora</taxon>
    </lineage>
</organism>
<dbReference type="PROSITE" id="PS50157">
    <property type="entry name" value="ZINC_FINGER_C2H2_2"/>
    <property type="match status" value="7"/>
</dbReference>
<proteinExistence type="predicted"/>
<keyword evidence="3 5" id="KW-0863">Zinc-finger</keyword>
<sequence>MPPYQRCGDIVCLWKRKTRTFAFQCIYCPDPGRTTNTFKDFKSHLETEHSDLFEDWEKEDIKPWVELRTLRSSAGNDPEAVASAKEEDPLETEMADQMKLEESSPADSEAEQEIDRWSDGDSQSVTSLESTSQQLETVTSSTDTSFFWLQEHPIMLAFIAQLEQQRLLWDLSMVEYKNYRRRRKASKKIADGLNAQFALNLTGQDVSAHVKLLRDEYRREKQRVEQPTDPPATAEWFYEKLHFLARGLPRQRQPKMLGKSSKAEERGSVALLNHAQNLKLIELYRQCRPNWDMQDMTCRLRTVRKEASDRLLELCRKELKIPLEPAQLQLFIRRLRNTYHQEKLRRLQSERLGKVFRSRSRYYEKLGFLEPHMAPFQCDLCPEMLSSVDGYRVHRSKHDGSLPFVCPTCGRGFSKCGNCTIHLRRHTQDYHLSCEECGKRFATTTDLQVHRRSHTGERPYCCHICGGRFSTVSFLERHKRRHEQRSVAKCHICGKGFFERTVLRDHIKGHLDVRDKECDVCHKRFTSAKYLRRHKEIHDKHKRYLCKLCGKGFAQYAGLSGHMKSHVRKKETAGEGGNSST</sequence>
<evidence type="ECO:0000256" key="6">
    <source>
        <dbReference type="SAM" id="MobiDB-lite"/>
    </source>
</evidence>
<dbReference type="InterPro" id="IPR006578">
    <property type="entry name" value="MADF-dom"/>
</dbReference>
<name>A0A6P4JJH9_DROKI</name>
<feature type="domain" description="C2H2-type" evidence="7">
    <location>
        <begin position="488"/>
        <end position="515"/>
    </location>
</feature>
<dbReference type="GO" id="GO:0000981">
    <property type="term" value="F:DNA-binding transcription factor activity, RNA polymerase II-specific"/>
    <property type="evidence" value="ECO:0007669"/>
    <property type="project" value="TreeGrafter"/>
</dbReference>
<feature type="domain" description="C2H2-type" evidence="7">
    <location>
        <begin position="544"/>
        <end position="571"/>
    </location>
</feature>
<dbReference type="Pfam" id="PF00096">
    <property type="entry name" value="zf-C2H2"/>
    <property type="match status" value="2"/>
</dbReference>
<feature type="domain" description="C2H2-type" evidence="7">
    <location>
        <begin position="376"/>
        <end position="403"/>
    </location>
</feature>
<dbReference type="OrthoDB" id="79452at2759"/>
<dbReference type="Proteomes" id="UP001652661">
    <property type="component" value="Chromosome X"/>
</dbReference>
<evidence type="ECO:0000259" key="8">
    <source>
        <dbReference type="PROSITE" id="PS51029"/>
    </source>
</evidence>